<dbReference type="Proteomes" id="UP000028547">
    <property type="component" value="Unassembled WGS sequence"/>
</dbReference>
<organism evidence="6 7">
    <name type="scientific">Archangium violaceum Cb vi76</name>
    <dbReference type="NCBI Taxonomy" id="1406225"/>
    <lineage>
        <taxon>Bacteria</taxon>
        <taxon>Pseudomonadati</taxon>
        <taxon>Myxococcota</taxon>
        <taxon>Myxococcia</taxon>
        <taxon>Myxococcales</taxon>
        <taxon>Cystobacterineae</taxon>
        <taxon>Archangiaceae</taxon>
        <taxon>Archangium</taxon>
    </lineage>
</organism>
<keyword evidence="2" id="KW-0276">Fatty acid metabolism</keyword>
<evidence type="ECO:0000256" key="1">
    <source>
        <dbReference type="ARBA" id="ARBA00022598"/>
    </source>
</evidence>
<dbReference type="GO" id="GO:0016020">
    <property type="term" value="C:membrane"/>
    <property type="evidence" value="ECO:0007669"/>
    <property type="project" value="TreeGrafter"/>
</dbReference>
<dbReference type="PRINTS" id="PR00154">
    <property type="entry name" value="AMPBINDING"/>
</dbReference>
<keyword evidence="1" id="KW-0436">Ligase</keyword>
<evidence type="ECO:0000256" key="2">
    <source>
        <dbReference type="ARBA" id="ARBA00022832"/>
    </source>
</evidence>
<evidence type="ECO:0000259" key="5">
    <source>
        <dbReference type="Pfam" id="PF00501"/>
    </source>
</evidence>
<reference evidence="6 7" key="1">
    <citation type="submission" date="2014-07" db="EMBL/GenBank/DDBJ databases">
        <title>Draft Genome Sequence of Gephyronic Acid Producer, Cystobacter violaceus Strain Cb vi76.</title>
        <authorList>
            <person name="Stevens D.C."/>
            <person name="Young J."/>
            <person name="Carmichael R."/>
            <person name="Tan J."/>
            <person name="Taylor R.E."/>
        </authorList>
    </citation>
    <scope>NUCLEOTIDE SEQUENCE [LARGE SCALE GENOMIC DNA]</scope>
    <source>
        <strain evidence="6 7">Cb vi76</strain>
    </source>
</reference>
<protein>
    <recommendedName>
        <fullName evidence="5">AMP-dependent synthetase/ligase domain-containing protein</fullName>
    </recommendedName>
</protein>
<dbReference type="InterPro" id="IPR042099">
    <property type="entry name" value="ANL_N_sf"/>
</dbReference>
<evidence type="ECO:0000313" key="7">
    <source>
        <dbReference type="Proteomes" id="UP000028547"/>
    </source>
</evidence>
<dbReference type="InterPro" id="IPR000873">
    <property type="entry name" value="AMP-dep_synth/lig_dom"/>
</dbReference>
<dbReference type="InterPro" id="IPR020459">
    <property type="entry name" value="AMP-binding"/>
</dbReference>
<dbReference type="PANTHER" id="PTHR43272">
    <property type="entry name" value="LONG-CHAIN-FATTY-ACID--COA LIGASE"/>
    <property type="match status" value="1"/>
</dbReference>
<dbReference type="Pfam" id="PF00501">
    <property type="entry name" value="AMP-binding"/>
    <property type="match status" value="1"/>
</dbReference>
<dbReference type="PROSITE" id="PS00455">
    <property type="entry name" value="AMP_BINDING"/>
    <property type="match status" value="1"/>
</dbReference>
<keyword evidence="3" id="KW-0443">Lipid metabolism</keyword>
<sequence length="606" mass="65381">MNLPSPASSETSVRTVPVALLDTVRRQPDATALRWRDGEGFGSWSWREYADKAARIAAGLRELGVKRGDRIILLMRNRPEFHIADVGALLAGATPVSIYNSSSPEQITYLAGHCDAVLAVVEDGPFLSRVLEARASLPRLRHVLRVGGTGTAPQGVRELSELLSAPPLDFEQEALAVQPEDLATLIYTSGTTGQPKGVMLTHRNISAELDSLFHYLGRDGAGKRVVSFLPMAHIAERIVTHYLHTAWGSEATCCPDIAQLSTYLASVRPTFMFGPPRVWEKLHAGIRASVAADPSRAERFEKALTVGRKVSDTKALGAALPAELKQAWEAVDAAAFTPLRNKLGLDALEFAFSGAAPIPPEVIQFFRDIGVPMSELFGMSEGTGAMTWDPHRVKVGTVGRPIPGVEMRRLEDGEIVFRGGIIFSGYLNDPERTAEALDADGWLHTGDIGEIDAEGYLKIVDRKKELLITAGGKNVSPANLEAMLKTLPLVGQAAAIGDRRPYLVAVLQLNPEVAPGWAKARGIPATDLRALAEDPAVQQELSQGLAALNQRVSGVEQIKRFALVGDEWLPDSDVLTPTMKLKRRGINTRYAGVIEQLYAGGGIAVG</sequence>
<name>A0A084SG75_9BACT</name>
<dbReference type="AlphaFoldDB" id="A0A084SG75"/>
<dbReference type="RefSeq" id="WP_043412667.1">
    <property type="nucleotide sequence ID" value="NZ_JPMI01000378.1"/>
</dbReference>
<evidence type="ECO:0000313" key="6">
    <source>
        <dbReference type="EMBL" id="KFA87460.1"/>
    </source>
</evidence>
<dbReference type="PANTHER" id="PTHR43272:SF32">
    <property type="entry name" value="AMP-DEPENDENT SYNTHETASE_LIGASE DOMAIN-CONTAINING PROTEIN"/>
    <property type="match status" value="1"/>
</dbReference>
<dbReference type="SUPFAM" id="SSF56801">
    <property type="entry name" value="Acetyl-CoA synthetase-like"/>
    <property type="match status" value="1"/>
</dbReference>
<dbReference type="GO" id="GO:0004467">
    <property type="term" value="F:long-chain fatty acid-CoA ligase activity"/>
    <property type="evidence" value="ECO:0007669"/>
    <property type="project" value="UniProtKB-EC"/>
</dbReference>
<dbReference type="InterPro" id="IPR020845">
    <property type="entry name" value="AMP-binding_CS"/>
</dbReference>
<comment type="catalytic activity">
    <reaction evidence="4">
        <text>a long-chain fatty acid + ATP + CoA = a long-chain fatty acyl-CoA + AMP + diphosphate</text>
        <dbReference type="Rhea" id="RHEA:15421"/>
        <dbReference type="ChEBI" id="CHEBI:30616"/>
        <dbReference type="ChEBI" id="CHEBI:33019"/>
        <dbReference type="ChEBI" id="CHEBI:57287"/>
        <dbReference type="ChEBI" id="CHEBI:57560"/>
        <dbReference type="ChEBI" id="CHEBI:83139"/>
        <dbReference type="ChEBI" id="CHEBI:456215"/>
        <dbReference type="EC" id="6.2.1.3"/>
    </reaction>
    <physiologicalReaction direction="left-to-right" evidence="4">
        <dbReference type="Rhea" id="RHEA:15422"/>
    </physiologicalReaction>
</comment>
<comment type="caution">
    <text evidence="6">The sequence shown here is derived from an EMBL/GenBank/DDBJ whole genome shotgun (WGS) entry which is preliminary data.</text>
</comment>
<dbReference type="InterPro" id="IPR045851">
    <property type="entry name" value="AMP-bd_C_sf"/>
</dbReference>
<dbReference type="Gene3D" id="3.40.50.12780">
    <property type="entry name" value="N-terminal domain of ligase-like"/>
    <property type="match status" value="1"/>
</dbReference>
<evidence type="ECO:0000256" key="3">
    <source>
        <dbReference type="ARBA" id="ARBA00023098"/>
    </source>
</evidence>
<gene>
    <name evidence="6" type="ORF">Q664_48200</name>
</gene>
<accession>A0A084SG75</accession>
<evidence type="ECO:0000256" key="4">
    <source>
        <dbReference type="ARBA" id="ARBA00024484"/>
    </source>
</evidence>
<dbReference type="Pfam" id="PF23562">
    <property type="entry name" value="AMP-binding_C_3"/>
    <property type="match status" value="1"/>
</dbReference>
<dbReference type="CDD" id="cd05907">
    <property type="entry name" value="VL_LC_FACS_like"/>
    <property type="match status" value="1"/>
</dbReference>
<dbReference type="EMBL" id="JPMI01000378">
    <property type="protein sequence ID" value="KFA87460.1"/>
    <property type="molecule type" value="Genomic_DNA"/>
</dbReference>
<proteinExistence type="predicted"/>
<feature type="domain" description="AMP-dependent synthetase/ligase" evidence="5">
    <location>
        <begin position="23"/>
        <end position="427"/>
    </location>
</feature>
<dbReference type="Gene3D" id="3.30.300.30">
    <property type="match status" value="1"/>
</dbReference>